<dbReference type="EC" id="3.1.26.4" evidence="10"/>
<dbReference type="GO" id="GO:0004523">
    <property type="term" value="F:RNA-DNA hybrid ribonuclease activity"/>
    <property type="evidence" value="ECO:0007669"/>
    <property type="project" value="UniProtKB-UniRule"/>
</dbReference>
<protein>
    <recommendedName>
        <fullName evidence="10">Ribonuclease</fullName>
        <ecNumber evidence="10">3.1.26.4</ecNumber>
    </recommendedName>
</protein>
<organism evidence="12 13">
    <name type="scientific">Bodo saltans</name>
    <name type="common">Flagellated protozoan</name>
    <dbReference type="NCBI Taxonomy" id="75058"/>
    <lineage>
        <taxon>Eukaryota</taxon>
        <taxon>Discoba</taxon>
        <taxon>Euglenozoa</taxon>
        <taxon>Kinetoplastea</taxon>
        <taxon>Metakinetoplastina</taxon>
        <taxon>Eubodonida</taxon>
        <taxon>Bodonidae</taxon>
        <taxon>Bodo</taxon>
    </lineage>
</organism>
<dbReference type="InterPro" id="IPR024567">
    <property type="entry name" value="RNase_HII/HIII_dom"/>
</dbReference>
<comment type="function">
    <text evidence="2 10">Endonuclease that specifically degrades the RNA of RNA-DNA hybrids.</text>
</comment>
<evidence type="ECO:0000313" key="13">
    <source>
        <dbReference type="Proteomes" id="UP000051952"/>
    </source>
</evidence>
<evidence type="ECO:0000256" key="6">
    <source>
        <dbReference type="ARBA" id="ARBA00022723"/>
    </source>
</evidence>
<dbReference type="GO" id="GO:0043137">
    <property type="term" value="P:DNA replication, removal of RNA primer"/>
    <property type="evidence" value="ECO:0007669"/>
    <property type="project" value="TreeGrafter"/>
</dbReference>
<comment type="similarity">
    <text evidence="10">Belongs to the RNase HII family.</text>
</comment>
<comment type="cofactor">
    <cofactor evidence="9">
        <name>Mn(2+)</name>
        <dbReference type="ChEBI" id="CHEBI:29035"/>
    </cofactor>
    <cofactor evidence="9">
        <name>Mg(2+)</name>
        <dbReference type="ChEBI" id="CHEBI:18420"/>
    </cofactor>
    <text evidence="9">Manganese or magnesium. Binds 1 divalent metal ion per monomer in the absence of substrate. May bind a second metal ion after substrate binding.</text>
</comment>
<evidence type="ECO:0000256" key="2">
    <source>
        <dbReference type="ARBA" id="ARBA00004065"/>
    </source>
</evidence>
<evidence type="ECO:0000256" key="5">
    <source>
        <dbReference type="ARBA" id="ARBA00022722"/>
    </source>
</evidence>
<feature type="binding site" evidence="9">
    <location>
        <position position="164"/>
    </location>
    <ligand>
        <name>a divalent metal cation</name>
        <dbReference type="ChEBI" id="CHEBI:60240"/>
    </ligand>
</feature>
<sequence length="254" mass="27208">MNQSHEEKHATQQTLYIIGTDEAGRGPLAGPVATAAACFRFSPSSTSPLFQLLGDSKALSVDERESAIRKLIPTATAEYFKYSEKEHDHTFVSVVNAEASSQELFLGGALRFMTASTIDERNILEASLDGMCMCAAALMRELNANAHVLGIAPLTKDNTIVLIDGPHTPFGLMAPAQREKKIATMIKGLERKTKLGAQKLHPEEPKIKGKRAPKVPVVLPTYDRGDIECLEGVVAAGVIKGDALCPSIAAASIL</sequence>
<evidence type="ECO:0000256" key="1">
    <source>
        <dbReference type="ARBA" id="ARBA00000077"/>
    </source>
</evidence>
<gene>
    <name evidence="12" type="ORF">BSAL_86615</name>
</gene>
<dbReference type="PANTHER" id="PTHR10954:SF23">
    <property type="entry name" value="RIBONUCLEASE"/>
    <property type="match status" value="1"/>
</dbReference>
<evidence type="ECO:0000256" key="10">
    <source>
        <dbReference type="RuleBase" id="RU003515"/>
    </source>
</evidence>
<comment type="catalytic activity">
    <reaction evidence="1 9 10">
        <text>Endonucleolytic cleavage to 5'-phosphomonoester.</text>
        <dbReference type="EC" id="3.1.26.4"/>
    </reaction>
</comment>
<dbReference type="SUPFAM" id="SSF53098">
    <property type="entry name" value="Ribonuclease H-like"/>
    <property type="match status" value="1"/>
</dbReference>
<accession>A0A0S4J8A1</accession>
<evidence type="ECO:0000256" key="4">
    <source>
        <dbReference type="ARBA" id="ARBA00022490"/>
    </source>
</evidence>
<dbReference type="AlphaFoldDB" id="A0A0S4J8A1"/>
<dbReference type="GO" id="GO:0032299">
    <property type="term" value="C:ribonuclease H2 complex"/>
    <property type="evidence" value="ECO:0007669"/>
    <property type="project" value="TreeGrafter"/>
</dbReference>
<evidence type="ECO:0000256" key="3">
    <source>
        <dbReference type="ARBA" id="ARBA00004496"/>
    </source>
</evidence>
<dbReference type="EMBL" id="CYKH01001061">
    <property type="protein sequence ID" value="CUG81292.1"/>
    <property type="molecule type" value="Genomic_DNA"/>
</dbReference>
<dbReference type="InterPro" id="IPR001352">
    <property type="entry name" value="RNase_HII/HIII"/>
</dbReference>
<evidence type="ECO:0000256" key="8">
    <source>
        <dbReference type="ARBA" id="ARBA00022801"/>
    </source>
</evidence>
<keyword evidence="8 9" id="KW-0378">Hydrolase</keyword>
<dbReference type="Pfam" id="PF01351">
    <property type="entry name" value="RNase_HII"/>
    <property type="match status" value="1"/>
</dbReference>
<dbReference type="GO" id="GO:0003723">
    <property type="term" value="F:RNA binding"/>
    <property type="evidence" value="ECO:0007669"/>
    <property type="project" value="UniProtKB-UniRule"/>
</dbReference>
<evidence type="ECO:0000313" key="12">
    <source>
        <dbReference type="EMBL" id="CUG81292.1"/>
    </source>
</evidence>
<keyword evidence="6 9" id="KW-0479">Metal-binding</keyword>
<keyword evidence="4" id="KW-0963">Cytoplasm</keyword>
<feature type="non-terminal residue" evidence="12">
    <location>
        <position position="254"/>
    </location>
</feature>
<feature type="binding site" evidence="9">
    <location>
        <position position="22"/>
    </location>
    <ligand>
        <name>a divalent metal cation</name>
        <dbReference type="ChEBI" id="CHEBI:60240"/>
    </ligand>
</feature>
<dbReference type="VEuPathDB" id="TriTrypDB:BSAL_86615"/>
<dbReference type="PANTHER" id="PTHR10954">
    <property type="entry name" value="RIBONUCLEASE H2 SUBUNIT A"/>
    <property type="match status" value="1"/>
</dbReference>
<proteinExistence type="inferred from homology"/>
<comment type="subcellular location">
    <subcellularLocation>
        <location evidence="3">Cytoplasm</location>
    </subcellularLocation>
</comment>
<dbReference type="GO" id="GO:0046872">
    <property type="term" value="F:metal ion binding"/>
    <property type="evidence" value="ECO:0007669"/>
    <property type="project" value="UniProtKB-KW"/>
</dbReference>
<evidence type="ECO:0000259" key="11">
    <source>
        <dbReference type="PROSITE" id="PS51975"/>
    </source>
</evidence>
<evidence type="ECO:0000256" key="9">
    <source>
        <dbReference type="PROSITE-ProRule" id="PRU01319"/>
    </source>
</evidence>
<dbReference type="GO" id="GO:0005737">
    <property type="term" value="C:cytoplasm"/>
    <property type="evidence" value="ECO:0007669"/>
    <property type="project" value="UniProtKB-SubCell"/>
</dbReference>
<feature type="domain" description="RNase H type-2" evidence="11">
    <location>
        <begin position="15"/>
        <end position="254"/>
    </location>
</feature>
<keyword evidence="7 9" id="KW-0255">Endonuclease</keyword>
<evidence type="ECO:0000256" key="7">
    <source>
        <dbReference type="ARBA" id="ARBA00022759"/>
    </source>
</evidence>
<dbReference type="InterPro" id="IPR012337">
    <property type="entry name" value="RNaseH-like_sf"/>
</dbReference>
<name>A0A0S4J8A1_BODSA</name>
<dbReference type="OrthoDB" id="7462577at2759"/>
<dbReference type="InterPro" id="IPR036397">
    <property type="entry name" value="RNaseH_sf"/>
</dbReference>
<reference evidence="13" key="1">
    <citation type="submission" date="2015-09" db="EMBL/GenBank/DDBJ databases">
        <authorList>
            <consortium name="Pathogen Informatics"/>
        </authorList>
    </citation>
    <scope>NUCLEOTIDE SEQUENCE [LARGE SCALE GENOMIC DNA]</scope>
    <source>
        <strain evidence="13">Lake Konstanz</strain>
    </source>
</reference>
<keyword evidence="13" id="KW-1185">Reference proteome</keyword>
<dbReference type="PROSITE" id="PS51975">
    <property type="entry name" value="RNASE_H_2"/>
    <property type="match status" value="1"/>
</dbReference>
<dbReference type="GO" id="GO:0006298">
    <property type="term" value="P:mismatch repair"/>
    <property type="evidence" value="ECO:0007669"/>
    <property type="project" value="TreeGrafter"/>
</dbReference>
<dbReference type="Gene3D" id="3.30.420.10">
    <property type="entry name" value="Ribonuclease H-like superfamily/Ribonuclease H"/>
    <property type="match status" value="1"/>
</dbReference>
<feature type="binding site" evidence="9">
    <location>
        <position position="21"/>
    </location>
    <ligand>
        <name>a divalent metal cation</name>
        <dbReference type="ChEBI" id="CHEBI:60240"/>
    </ligand>
</feature>
<keyword evidence="5 9" id="KW-0540">Nuclease</keyword>
<dbReference type="Proteomes" id="UP000051952">
    <property type="component" value="Unassembled WGS sequence"/>
</dbReference>